<evidence type="ECO:0000256" key="1">
    <source>
        <dbReference type="SAM" id="MobiDB-lite"/>
    </source>
</evidence>
<organism evidence="4 5">
    <name type="scientific">Hibiscus sabdariffa</name>
    <name type="common">roselle</name>
    <dbReference type="NCBI Taxonomy" id="183260"/>
    <lineage>
        <taxon>Eukaryota</taxon>
        <taxon>Viridiplantae</taxon>
        <taxon>Streptophyta</taxon>
        <taxon>Embryophyta</taxon>
        <taxon>Tracheophyta</taxon>
        <taxon>Spermatophyta</taxon>
        <taxon>Magnoliopsida</taxon>
        <taxon>eudicotyledons</taxon>
        <taxon>Gunneridae</taxon>
        <taxon>Pentapetalae</taxon>
        <taxon>rosids</taxon>
        <taxon>malvids</taxon>
        <taxon>Malvales</taxon>
        <taxon>Malvaceae</taxon>
        <taxon>Malvoideae</taxon>
        <taxon>Hibiscus</taxon>
    </lineage>
</organism>
<accession>A0ABR2R1U6</accession>
<feature type="region of interest" description="Disordered" evidence="1">
    <location>
        <begin position="1"/>
        <end position="22"/>
    </location>
</feature>
<dbReference type="Pfam" id="PF13976">
    <property type="entry name" value="gag_pre-integrs"/>
    <property type="match status" value="1"/>
</dbReference>
<reference evidence="4 5" key="1">
    <citation type="journal article" date="2024" name="G3 (Bethesda)">
        <title>Genome assembly of Hibiscus sabdariffa L. provides insights into metabolisms of medicinal natural products.</title>
        <authorList>
            <person name="Kim T."/>
        </authorList>
    </citation>
    <scope>NUCLEOTIDE SEQUENCE [LARGE SCALE GENOMIC DNA]</scope>
    <source>
        <strain evidence="4">TK-2024</strain>
        <tissue evidence="4">Old leaves</tissue>
    </source>
</reference>
<feature type="region of interest" description="Disordered" evidence="1">
    <location>
        <begin position="480"/>
        <end position="504"/>
    </location>
</feature>
<proteinExistence type="predicted"/>
<evidence type="ECO:0000313" key="5">
    <source>
        <dbReference type="Proteomes" id="UP001396334"/>
    </source>
</evidence>
<evidence type="ECO:0000259" key="2">
    <source>
        <dbReference type="Pfam" id="PF13976"/>
    </source>
</evidence>
<feature type="compositionally biased region" description="Polar residues" evidence="1">
    <location>
        <begin position="1"/>
        <end position="13"/>
    </location>
</feature>
<evidence type="ECO:0000259" key="3">
    <source>
        <dbReference type="Pfam" id="PF14244"/>
    </source>
</evidence>
<feature type="domain" description="GAG-pre-integrase" evidence="2">
    <location>
        <begin position="221"/>
        <end position="270"/>
    </location>
</feature>
<feature type="compositionally biased region" description="Basic residues" evidence="1">
    <location>
        <begin position="484"/>
        <end position="504"/>
    </location>
</feature>
<dbReference type="Proteomes" id="UP001396334">
    <property type="component" value="Unassembled WGS sequence"/>
</dbReference>
<evidence type="ECO:0008006" key="6">
    <source>
        <dbReference type="Google" id="ProtNLM"/>
    </source>
</evidence>
<dbReference type="InterPro" id="IPR025724">
    <property type="entry name" value="GAG-pre-integrase_dom"/>
</dbReference>
<dbReference type="Pfam" id="PF14223">
    <property type="entry name" value="Retrotran_gag_2"/>
    <property type="match status" value="1"/>
</dbReference>
<name>A0ABR2R1U6_9ROSI</name>
<dbReference type="InterPro" id="IPR029472">
    <property type="entry name" value="Copia-like_N"/>
</dbReference>
<gene>
    <name evidence="4" type="ORF">V6N11_019001</name>
</gene>
<feature type="domain" description="Retrotransposon Copia-like N-terminal" evidence="3">
    <location>
        <begin position="19"/>
        <end position="57"/>
    </location>
</feature>
<evidence type="ECO:0000313" key="4">
    <source>
        <dbReference type="EMBL" id="KAK9006667.1"/>
    </source>
</evidence>
<dbReference type="PANTHER" id="PTHR37610:SF40">
    <property type="entry name" value="OS01G0909600 PROTEIN"/>
    <property type="match status" value="1"/>
</dbReference>
<keyword evidence="5" id="KW-1185">Reference proteome</keyword>
<dbReference type="Pfam" id="PF14244">
    <property type="entry name" value="Retrotran_gag_3"/>
    <property type="match status" value="1"/>
</dbReference>
<sequence length="504" mass="56553">MDETSYLNSSGPCTSDFSSSDVSSSPITSYKLNGNNYLPWSQSVRLYITGHRKADYLLQPTPVPDPSDLGYSTWTAAEIWTAARDTYSNADNTAELFGVENQIRELWQADLTLDRIIATKPLPSVREAFSEVLCEESHRGVMLPTSQPVDGSDFLTHACLSTLTWTWLLLLARLAPSVPISCENFNISSLTLLFPRKLLLLPSLKAKDSGKVIGTAQLHNGLYLLDGLPVSATIVSKCFFYQSLFTDSVMLWHYRLGYPNFFYLAKLFQMANNTISLRSLLEKEKLNGINFLDWFRNLRIVLKQERKEYVIEEAVPNDPGPNAPRAEKDKFKKHMDDMPDVGCLMLATMTPELQKQQEDMVAYEMIQNLKEIYEGQAQQERYETSKALFQCKMSEGSPVGAHVIKMMGYIQTLEKLGFALNDELAIDVVLQSLPDSFSQFILNFNMNEIEKTLPQLLGMLRTAEGNMKKGGSKSVLMVREAKGKGKGKKVAKSKGNGKTKPKGK</sequence>
<comment type="caution">
    <text evidence="4">The sequence shown here is derived from an EMBL/GenBank/DDBJ whole genome shotgun (WGS) entry which is preliminary data.</text>
</comment>
<protein>
    <recommendedName>
        <fullName evidence="6">Retrotransposon Copia-like N-terminal domain-containing protein</fullName>
    </recommendedName>
</protein>
<dbReference type="PANTHER" id="PTHR37610">
    <property type="entry name" value="CCHC-TYPE DOMAIN-CONTAINING PROTEIN"/>
    <property type="match status" value="1"/>
</dbReference>
<dbReference type="EMBL" id="JBBPBN010000028">
    <property type="protein sequence ID" value="KAK9006667.1"/>
    <property type="molecule type" value="Genomic_DNA"/>
</dbReference>